<evidence type="ECO:0000256" key="2">
    <source>
        <dbReference type="ARBA" id="ARBA00037999"/>
    </source>
</evidence>
<dbReference type="PANTHER" id="PTHR30244:SF36">
    <property type="entry name" value="3-OXO-GLUCOSE-6-PHOSPHATE:GLUTAMATE AMINOTRANSFERASE"/>
    <property type="match status" value="1"/>
</dbReference>
<dbReference type="SUPFAM" id="SSF53383">
    <property type="entry name" value="PLP-dependent transferases"/>
    <property type="match status" value="1"/>
</dbReference>
<dbReference type="EMBL" id="UINC01001675">
    <property type="protein sequence ID" value="SUZ86307.1"/>
    <property type="molecule type" value="Genomic_DNA"/>
</dbReference>
<dbReference type="InterPro" id="IPR015424">
    <property type="entry name" value="PyrdxlP-dep_Trfase"/>
</dbReference>
<dbReference type="FunFam" id="3.40.640.10:FF:000089">
    <property type="entry name" value="Aminotransferase, DegT/DnrJ/EryC1/StrS family"/>
    <property type="match status" value="1"/>
</dbReference>
<dbReference type="AlphaFoldDB" id="A0A381R8X1"/>
<dbReference type="CDD" id="cd00616">
    <property type="entry name" value="AHBA_syn"/>
    <property type="match status" value="1"/>
</dbReference>
<dbReference type="GO" id="GO:0030170">
    <property type="term" value="F:pyridoxal phosphate binding"/>
    <property type="evidence" value="ECO:0007669"/>
    <property type="project" value="UniProtKB-ARBA"/>
</dbReference>
<sequence length="375" mass="40711">MSNKIPLLDLQVQYDTIRDDLLAAVTRVCDHQQFILGPEVELAEQELASWIGVKHAIGVSSGTDALLATMMAFDIGPGDEVVTSSYSFFATAGSIARLGATPVFVDIDPSTFNLSPEGVKQAVTSRTRAILPVHLFGLSADMDPILELSESTGLPVIEDACQAIGAQYKGRPVGGLGTAGCISFFPSKVLGGFGDGGLVVTNDEKLARRVRLLRKHGAEPKYFHKTVGGNFRLDALQAAIVRTKLPYLNDWLSARRERADRYASLFTDASVPKHGVVLPSLPENHLHSYHQYVVRVPKRDELRAHLNAQEIGTGIYYPVPLHLQECFSHLNYPVGALPHAEAAAVQTLALPMYPELTEQQQARVVSAIADHVKSA</sequence>
<dbReference type="Gene3D" id="3.40.640.10">
    <property type="entry name" value="Type I PLP-dependent aspartate aminotransferase-like (Major domain)"/>
    <property type="match status" value="1"/>
</dbReference>
<dbReference type="GO" id="GO:0000271">
    <property type="term" value="P:polysaccharide biosynthetic process"/>
    <property type="evidence" value="ECO:0007669"/>
    <property type="project" value="TreeGrafter"/>
</dbReference>
<accession>A0A381R8X1</accession>
<dbReference type="Gene3D" id="3.90.1150.10">
    <property type="entry name" value="Aspartate Aminotransferase, domain 1"/>
    <property type="match status" value="1"/>
</dbReference>
<proteinExistence type="inferred from homology"/>
<dbReference type="InterPro" id="IPR015421">
    <property type="entry name" value="PyrdxlP-dep_Trfase_major"/>
</dbReference>
<evidence type="ECO:0008006" key="4">
    <source>
        <dbReference type="Google" id="ProtNLM"/>
    </source>
</evidence>
<name>A0A381R8X1_9ZZZZ</name>
<gene>
    <name evidence="3" type="ORF">METZ01_LOCUS39161</name>
</gene>
<keyword evidence="1" id="KW-0663">Pyridoxal phosphate</keyword>
<evidence type="ECO:0000256" key="1">
    <source>
        <dbReference type="ARBA" id="ARBA00022898"/>
    </source>
</evidence>
<dbReference type="Pfam" id="PF01041">
    <property type="entry name" value="DegT_DnrJ_EryC1"/>
    <property type="match status" value="1"/>
</dbReference>
<reference evidence="3" key="1">
    <citation type="submission" date="2018-05" db="EMBL/GenBank/DDBJ databases">
        <authorList>
            <person name="Lanie J.A."/>
            <person name="Ng W.-L."/>
            <person name="Kazmierczak K.M."/>
            <person name="Andrzejewski T.M."/>
            <person name="Davidsen T.M."/>
            <person name="Wayne K.J."/>
            <person name="Tettelin H."/>
            <person name="Glass J.I."/>
            <person name="Rusch D."/>
            <person name="Podicherti R."/>
            <person name="Tsui H.-C.T."/>
            <person name="Winkler M.E."/>
        </authorList>
    </citation>
    <scope>NUCLEOTIDE SEQUENCE</scope>
</reference>
<evidence type="ECO:0000313" key="3">
    <source>
        <dbReference type="EMBL" id="SUZ86307.1"/>
    </source>
</evidence>
<dbReference type="InterPro" id="IPR015422">
    <property type="entry name" value="PyrdxlP-dep_Trfase_small"/>
</dbReference>
<dbReference type="InterPro" id="IPR000653">
    <property type="entry name" value="DegT/StrS_aminotransferase"/>
</dbReference>
<dbReference type="GO" id="GO:0008483">
    <property type="term" value="F:transaminase activity"/>
    <property type="evidence" value="ECO:0007669"/>
    <property type="project" value="TreeGrafter"/>
</dbReference>
<protein>
    <recommendedName>
        <fullName evidence="4">Transcriptional regulator</fullName>
    </recommendedName>
</protein>
<dbReference type="PIRSF" id="PIRSF000390">
    <property type="entry name" value="PLP_StrS"/>
    <property type="match status" value="1"/>
</dbReference>
<organism evidence="3">
    <name type="scientific">marine metagenome</name>
    <dbReference type="NCBI Taxonomy" id="408172"/>
    <lineage>
        <taxon>unclassified sequences</taxon>
        <taxon>metagenomes</taxon>
        <taxon>ecological metagenomes</taxon>
    </lineage>
</organism>
<comment type="similarity">
    <text evidence="2">Belongs to the DegT/DnrJ/EryC1 family.</text>
</comment>
<dbReference type="PANTHER" id="PTHR30244">
    <property type="entry name" value="TRANSAMINASE"/>
    <property type="match status" value="1"/>
</dbReference>